<dbReference type="NCBIfam" id="TIGR00756">
    <property type="entry name" value="PPR"/>
    <property type="match status" value="1"/>
</dbReference>
<dbReference type="PANTHER" id="PTHR47926">
    <property type="entry name" value="PENTATRICOPEPTIDE REPEAT-CONTAINING PROTEIN"/>
    <property type="match status" value="1"/>
</dbReference>
<dbReference type="InterPro" id="IPR002885">
    <property type="entry name" value="PPR_rpt"/>
</dbReference>
<reference evidence="4 5" key="1">
    <citation type="journal article" date="2018" name="Sci. Data">
        <title>The draft genome sequence of cork oak.</title>
        <authorList>
            <person name="Ramos A.M."/>
            <person name="Usie A."/>
            <person name="Barbosa P."/>
            <person name="Barros P.M."/>
            <person name="Capote T."/>
            <person name="Chaves I."/>
            <person name="Simoes F."/>
            <person name="Abreu I."/>
            <person name="Carrasquinho I."/>
            <person name="Faro C."/>
            <person name="Guimaraes J.B."/>
            <person name="Mendonca D."/>
            <person name="Nobrega F."/>
            <person name="Rodrigues L."/>
            <person name="Saibo N.J.M."/>
            <person name="Varela M.C."/>
            <person name="Egas C."/>
            <person name="Matos J."/>
            <person name="Miguel C.M."/>
            <person name="Oliveira M.M."/>
            <person name="Ricardo C.P."/>
            <person name="Goncalves S."/>
        </authorList>
    </citation>
    <scope>NUCLEOTIDE SEQUENCE [LARGE SCALE GENOMIC DNA]</scope>
    <source>
        <strain evidence="5">cv. HL8</strain>
    </source>
</reference>
<evidence type="ECO:0000256" key="3">
    <source>
        <dbReference type="SAM" id="MobiDB-lite"/>
    </source>
</evidence>
<protein>
    <submittedName>
        <fullName evidence="4">Pentatricopeptide repeat-containing protein</fullName>
    </submittedName>
</protein>
<evidence type="ECO:0000313" key="5">
    <source>
        <dbReference type="Proteomes" id="UP000237347"/>
    </source>
</evidence>
<feature type="region of interest" description="Disordered" evidence="3">
    <location>
        <begin position="1"/>
        <end position="22"/>
    </location>
</feature>
<sequence length="312" mass="35967">MTDGSQLSNNPKQEGKFSETPESHQYLGTLEELDGFCNEGKVKEAVEVLGLLVKRCHPVDLPQYLQLMWECSEAQSLQEAKFVHEQFIRSLSPLEVSTYNRIIEMYGKCGSMDDAFMVFNAMPTCNLTLWDTMMTWLAKNDMLGSTRYLDEAFEFIEKMPLEPSVNIWETLMDLCRVHGHMELGDHCAELVEQLDPLRMNEQSKAGLLPVIPSDLAKQKEKKKLASQSLLEVWSRVHEYRAGDRSHPNTDKLYAELRHLREQMKEAGYIPETRFVLHDIDHESKEEALLAHRRRGAGISRPPQHHSQNLHNF</sequence>
<dbReference type="GO" id="GO:0009451">
    <property type="term" value="P:RNA modification"/>
    <property type="evidence" value="ECO:0007669"/>
    <property type="project" value="InterPro"/>
</dbReference>
<proteinExistence type="predicted"/>
<keyword evidence="5" id="KW-1185">Reference proteome</keyword>
<dbReference type="InterPro" id="IPR011990">
    <property type="entry name" value="TPR-like_helical_dom_sf"/>
</dbReference>
<evidence type="ECO:0000256" key="1">
    <source>
        <dbReference type="ARBA" id="ARBA00022737"/>
    </source>
</evidence>
<dbReference type="Gene3D" id="1.25.40.10">
    <property type="entry name" value="Tetratricopeptide repeat domain"/>
    <property type="match status" value="1"/>
</dbReference>
<organism evidence="4 5">
    <name type="scientific">Quercus suber</name>
    <name type="common">Cork oak</name>
    <dbReference type="NCBI Taxonomy" id="58331"/>
    <lineage>
        <taxon>Eukaryota</taxon>
        <taxon>Viridiplantae</taxon>
        <taxon>Streptophyta</taxon>
        <taxon>Embryophyta</taxon>
        <taxon>Tracheophyta</taxon>
        <taxon>Spermatophyta</taxon>
        <taxon>Magnoliopsida</taxon>
        <taxon>eudicotyledons</taxon>
        <taxon>Gunneridae</taxon>
        <taxon>Pentapetalae</taxon>
        <taxon>rosids</taxon>
        <taxon>fabids</taxon>
        <taxon>Fagales</taxon>
        <taxon>Fagaceae</taxon>
        <taxon>Quercus</taxon>
    </lineage>
</organism>
<dbReference type="PANTHER" id="PTHR47926:SF388">
    <property type="entry name" value="DYW DOMAIN-CONTAINING PROTEIN"/>
    <property type="match status" value="1"/>
</dbReference>
<feature type="compositionally biased region" description="Basic and acidic residues" evidence="3">
    <location>
        <begin position="13"/>
        <end position="22"/>
    </location>
</feature>
<gene>
    <name evidence="4" type="primary">PCMP-H75_1</name>
    <name evidence="4" type="ORF">CFP56_043668</name>
</gene>
<evidence type="ECO:0000256" key="2">
    <source>
        <dbReference type="PROSITE-ProRule" id="PRU00708"/>
    </source>
</evidence>
<feature type="repeat" description="PPR" evidence="2">
    <location>
        <begin position="95"/>
        <end position="129"/>
    </location>
</feature>
<accession>A0AAW0LHQ9</accession>
<dbReference type="PROSITE" id="PS51375">
    <property type="entry name" value="PPR"/>
    <property type="match status" value="1"/>
</dbReference>
<dbReference type="Proteomes" id="UP000237347">
    <property type="component" value="Unassembled WGS sequence"/>
</dbReference>
<evidence type="ECO:0000313" key="4">
    <source>
        <dbReference type="EMBL" id="KAK7850837.1"/>
    </source>
</evidence>
<dbReference type="AlphaFoldDB" id="A0AAW0LHQ9"/>
<comment type="caution">
    <text evidence="4">The sequence shown here is derived from an EMBL/GenBank/DDBJ whole genome shotgun (WGS) entry which is preliminary data.</text>
</comment>
<keyword evidence="1" id="KW-0677">Repeat</keyword>
<dbReference type="GO" id="GO:0003723">
    <property type="term" value="F:RNA binding"/>
    <property type="evidence" value="ECO:0007669"/>
    <property type="project" value="InterPro"/>
</dbReference>
<dbReference type="InterPro" id="IPR046960">
    <property type="entry name" value="PPR_At4g14850-like_plant"/>
</dbReference>
<name>A0AAW0LHQ9_QUESU</name>
<feature type="compositionally biased region" description="Polar residues" evidence="3">
    <location>
        <begin position="1"/>
        <end position="12"/>
    </location>
</feature>
<dbReference type="EMBL" id="PKMF04000095">
    <property type="protein sequence ID" value="KAK7850837.1"/>
    <property type="molecule type" value="Genomic_DNA"/>
</dbReference>
<dbReference type="Pfam" id="PF01535">
    <property type="entry name" value="PPR"/>
    <property type="match status" value="2"/>
</dbReference>